<dbReference type="GO" id="GO:0008757">
    <property type="term" value="F:S-adenosylmethionine-dependent methyltransferase activity"/>
    <property type="evidence" value="ECO:0007669"/>
    <property type="project" value="InterPro"/>
</dbReference>
<gene>
    <name evidence="1" type="ORF">CTOB1V02_LOCUS16864</name>
</gene>
<dbReference type="InterPro" id="IPR029063">
    <property type="entry name" value="SAM-dependent_MTases_sf"/>
</dbReference>
<dbReference type="Pfam" id="PF08241">
    <property type="entry name" value="Methyltransf_11"/>
    <property type="match status" value="1"/>
</dbReference>
<dbReference type="Gene3D" id="3.40.50.150">
    <property type="entry name" value="Vaccinia Virus protein VP39"/>
    <property type="match status" value="1"/>
</dbReference>
<dbReference type="EMBL" id="OB714558">
    <property type="protein sequence ID" value="CAD7239049.1"/>
    <property type="molecule type" value="Genomic_DNA"/>
</dbReference>
<dbReference type="SUPFAM" id="SSF53335">
    <property type="entry name" value="S-adenosyl-L-methionine-dependent methyltransferases"/>
    <property type="match status" value="1"/>
</dbReference>
<reference evidence="1" key="1">
    <citation type="submission" date="2020-11" db="EMBL/GenBank/DDBJ databases">
        <authorList>
            <person name="Tran Van P."/>
        </authorList>
    </citation>
    <scope>NUCLEOTIDE SEQUENCE</scope>
</reference>
<evidence type="ECO:0000313" key="1">
    <source>
        <dbReference type="EMBL" id="CAD7239049.1"/>
    </source>
</evidence>
<sequence length="159" mass="18309">GLSSNLGQFDLVLFHAVLEWLADPQDTLQKLLGFVRPGGHLSLLFYNKQALIMRHLTLGNFHYVEKNYLSGIGKRTLTPLSPQVPDDVRGWFSEWGYEECCYSGVRCFHDFMQAKEQARCDDADILRLELMHSQKSPYRELARYIHLLLKKPTAISPQV</sequence>
<accession>A0A7R9A0S6</accession>
<dbReference type="InterPro" id="IPR013216">
    <property type="entry name" value="Methyltransf_11"/>
</dbReference>
<protein>
    <submittedName>
        <fullName evidence="1">Uncharacterized protein</fullName>
    </submittedName>
</protein>
<dbReference type="OrthoDB" id="66144at2759"/>
<proteinExistence type="predicted"/>
<name>A0A7R9A0S6_9CRUS</name>
<organism evidence="1">
    <name type="scientific">Cyprideis torosa</name>
    <dbReference type="NCBI Taxonomy" id="163714"/>
    <lineage>
        <taxon>Eukaryota</taxon>
        <taxon>Metazoa</taxon>
        <taxon>Ecdysozoa</taxon>
        <taxon>Arthropoda</taxon>
        <taxon>Crustacea</taxon>
        <taxon>Oligostraca</taxon>
        <taxon>Ostracoda</taxon>
        <taxon>Podocopa</taxon>
        <taxon>Podocopida</taxon>
        <taxon>Cytherocopina</taxon>
        <taxon>Cytheroidea</taxon>
        <taxon>Cytherideidae</taxon>
        <taxon>Cyprideis</taxon>
    </lineage>
</organism>
<feature type="non-terminal residue" evidence="1">
    <location>
        <position position="1"/>
    </location>
</feature>
<dbReference type="AlphaFoldDB" id="A0A7R9A0S6"/>